<dbReference type="SUPFAM" id="SSF82171">
    <property type="entry name" value="DPP6 N-terminal domain-like"/>
    <property type="match status" value="1"/>
</dbReference>
<evidence type="ECO:0000256" key="9">
    <source>
        <dbReference type="ARBA" id="ARBA00022525"/>
    </source>
</evidence>
<comment type="subcellular location">
    <subcellularLocation>
        <location evidence="4">Secreted</location>
    </subcellularLocation>
    <subcellularLocation>
        <location evidence="3">Vacuole membrane</location>
        <topology evidence="3">Single-pass type II membrane protein</topology>
    </subcellularLocation>
</comment>
<evidence type="ECO:0000256" key="3">
    <source>
        <dbReference type="ARBA" id="ARBA00004576"/>
    </source>
</evidence>
<keyword evidence="15" id="KW-0325">Glycoprotein</keyword>
<dbReference type="GO" id="GO:0008239">
    <property type="term" value="F:dipeptidyl-peptidase activity"/>
    <property type="evidence" value="ECO:0007669"/>
    <property type="project" value="UniProtKB-EC"/>
</dbReference>
<dbReference type="VEuPathDB" id="FungiDB:jhhlp_008562"/>
<dbReference type="Pfam" id="PF00326">
    <property type="entry name" value="Peptidase_S9"/>
    <property type="match status" value="1"/>
</dbReference>
<dbReference type="GO" id="GO:0004177">
    <property type="term" value="F:aminopeptidase activity"/>
    <property type="evidence" value="ECO:0007669"/>
    <property type="project" value="UniProtKB-KW"/>
</dbReference>
<evidence type="ECO:0000256" key="6">
    <source>
        <dbReference type="ARBA" id="ARBA00012062"/>
    </source>
</evidence>
<proteinExistence type="inferred from homology"/>
<dbReference type="FunFam" id="3.40.50.1820:FF:000003">
    <property type="entry name" value="Dipeptidyl peptidase 4"/>
    <property type="match status" value="1"/>
</dbReference>
<feature type="domain" description="Dipeptidylpeptidase IV N-terminal" evidence="18">
    <location>
        <begin position="188"/>
        <end position="550"/>
    </location>
</feature>
<dbReference type="InterPro" id="IPR001375">
    <property type="entry name" value="Peptidase_S9_cat"/>
</dbReference>
<reference evidence="19 20" key="1">
    <citation type="journal article" date="2017" name="G3 (Bethesda)">
        <title>First Draft Genome Sequence of the Pathogenic Fungus Lomentospora prolificans (Formerly Scedosporium prolificans).</title>
        <authorList>
            <person name="Luo R."/>
            <person name="Zimin A."/>
            <person name="Workman R."/>
            <person name="Fan Y."/>
            <person name="Pertea G."/>
            <person name="Grossman N."/>
            <person name="Wear M.P."/>
            <person name="Jia B."/>
            <person name="Miller H."/>
            <person name="Casadevall A."/>
            <person name="Timp W."/>
            <person name="Zhang S.X."/>
            <person name="Salzberg S.L."/>
        </authorList>
    </citation>
    <scope>NUCLEOTIDE SEQUENCE [LARGE SCALE GENOMIC DNA]</scope>
    <source>
        <strain evidence="19 20">JHH-5317</strain>
    </source>
</reference>
<keyword evidence="10" id="KW-0926">Vacuole</keyword>
<dbReference type="SUPFAM" id="SSF53474">
    <property type="entry name" value="alpha/beta-Hydrolases"/>
    <property type="match status" value="1"/>
</dbReference>
<sequence>MWQVAARQKIVTAIAIIRYLPKQIYSYQDRHVGSGAVNRLEIIITFILLTGNPSSPRLFRVSIPSPGIPSIHFQSQGFSKIDNRMFLRGAVAALLCLARWSVAIEPPRGTKQPVGGGDRLLTFNETTPSVTIRPRSSSVNWAKAGGDGKYITANTAGDLIFVDIATQTNKTFVTADQLPKDVRQYWISADATRLLIAVNATKQYRHSYFADYLILNVESGETTPLVEDQVGDIQYAEIAPQGDNIAFVRGNNLFIRDHATGSVEQITHDGGPDLFHGVPDWVYEEEIFGDRSTLWFSPDAEYLAFLSFNETGVGTFTVPYYMNGQEVAPTYPKELELRYPKVGSTNPTVELNILTLSSGTYERVSVSVFEPEDLIIGEVAWVTDSHTSLLYRAFNRVQDRDAHVIVDPTSLSERVVRRRDGSDGWLDHTLAVSYVGTLQSSSNDTYYIDLSDEDGWSHIYLYPVNGGDAIQLTSGEWEVSAILYVDTVQKLVYYQASTSHSTERHVYKVSWEDNEITALVDDSVPAYWSASFSSGGGYYILSYLGPDVPYQELYSSNSTSTPLRVIQDNKPFYDTISKYKLPEISYFELEHPDGYSLNVMQQLPPNFDSSRTYPVLFTPYGGPNSQSVSKRFQTYGWEAYISSDPELEYVVYTVDNRGTAQRGRKYRSAVTSRLGMLEAQDQIWAAEQLIAKYDYIDANKIGMWGWSYGGYLTAKTLEVDSGVFALGLITAPVSDWRFYDSMYTERYMKTLDGNNKGYLESAVHNVDGFKNVAGGFSILHGTGDDNVHYQHTAALIDLLVGGGVPPEKMKMFAFTDSDHGISYNGADTYIYKFLTARLYDEVQRVPDKEATRHQWSKKHHS</sequence>
<dbReference type="PANTHER" id="PTHR11731:SF162">
    <property type="entry name" value="DIPEPTIDYL PEPTIDASE 4-RELATED"/>
    <property type="match status" value="1"/>
</dbReference>
<gene>
    <name evidence="19" type="ORF">jhhlp_008562</name>
</gene>
<organism evidence="19 20">
    <name type="scientific">Lomentospora prolificans</name>
    <dbReference type="NCBI Taxonomy" id="41688"/>
    <lineage>
        <taxon>Eukaryota</taxon>
        <taxon>Fungi</taxon>
        <taxon>Dikarya</taxon>
        <taxon>Ascomycota</taxon>
        <taxon>Pezizomycotina</taxon>
        <taxon>Sordariomycetes</taxon>
        <taxon>Hypocreomycetidae</taxon>
        <taxon>Microascales</taxon>
        <taxon>Microascaceae</taxon>
        <taxon>Lomentospora</taxon>
    </lineage>
</organism>
<keyword evidence="13" id="KW-0378">Hydrolase</keyword>
<evidence type="ECO:0000256" key="1">
    <source>
        <dbReference type="ARBA" id="ARBA00001257"/>
    </source>
</evidence>
<dbReference type="Gene3D" id="2.140.10.30">
    <property type="entry name" value="Dipeptidylpeptidase IV, N-terminal domain"/>
    <property type="match status" value="1"/>
</dbReference>
<comment type="function">
    <text evidence="2">Type IV dipeptidyl-peptidase which removes N-terminal dipeptides sequentially from polypeptides having unsubstituted N-termini provided that the penultimate residue is proline.</text>
</comment>
<dbReference type="GO" id="GO:0005576">
    <property type="term" value="C:extracellular region"/>
    <property type="evidence" value="ECO:0007669"/>
    <property type="project" value="UniProtKB-SubCell"/>
</dbReference>
<evidence type="ECO:0000256" key="16">
    <source>
        <dbReference type="ARBA" id="ARBA00030567"/>
    </source>
</evidence>
<evidence type="ECO:0000313" key="19">
    <source>
        <dbReference type="EMBL" id="PKS05194.1"/>
    </source>
</evidence>
<comment type="catalytic activity">
    <reaction evidence="1">
        <text>Release of an N-terminal dipeptide, Xaa-Yaa-|-Zaa-, from a polypeptide, preferentially when Yaa is Pro, provided Zaa is neither Pro nor hydroxyproline.</text>
        <dbReference type="EC" id="3.4.14.5"/>
    </reaction>
</comment>
<dbReference type="Pfam" id="PF00930">
    <property type="entry name" value="DPPIV_N"/>
    <property type="match status" value="1"/>
</dbReference>
<dbReference type="AlphaFoldDB" id="A0A2N3MYE5"/>
<dbReference type="Gene3D" id="3.40.50.1820">
    <property type="entry name" value="alpha/beta hydrolase"/>
    <property type="match status" value="1"/>
</dbReference>
<protein>
    <recommendedName>
        <fullName evidence="7">Probable dipeptidyl-aminopeptidase B</fullName>
        <ecNumber evidence="6">3.4.14.5</ecNumber>
    </recommendedName>
    <alternativeName>
        <fullName evidence="16">Dipeptidyl peptidase IV</fullName>
    </alternativeName>
</protein>
<evidence type="ECO:0000256" key="8">
    <source>
        <dbReference type="ARBA" id="ARBA00022438"/>
    </source>
</evidence>
<evidence type="ECO:0000256" key="7">
    <source>
        <dbReference type="ARBA" id="ARBA00014118"/>
    </source>
</evidence>
<dbReference type="PANTHER" id="PTHR11731">
    <property type="entry name" value="PROTEASE FAMILY S9B,C DIPEPTIDYL-PEPTIDASE IV-RELATED"/>
    <property type="match status" value="1"/>
</dbReference>
<comment type="similarity">
    <text evidence="5">Belongs to the peptidase S9B family.</text>
</comment>
<dbReference type="EC" id="3.4.14.5" evidence="6"/>
<keyword evidence="12" id="KW-0732">Signal</keyword>
<name>A0A2N3MYE5_9PEZI</name>
<dbReference type="GO" id="GO:0008236">
    <property type="term" value="F:serine-type peptidase activity"/>
    <property type="evidence" value="ECO:0007669"/>
    <property type="project" value="UniProtKB-KW"/>
</dbReference>
<dbReference type="GO" id="GO:0005774">
    <property type="term" value="C:vacuolar membrane"/>
    <property type="evidence" value="ECO:0007669"/>
    <property type="project" value="UniProtKB-SubCell"/>
</dbReference>
<dbReference type="GO" id="GO:0005886">
    <property type="term" value="C:plasma membrane"/>
    <property type="evidence" value="ECO:0007669"/>
    <property type="project" value="TreeGrafter"/>
</dbReference>
<evidence type="ECO:0000259" key="17">
    <source>
        <dbReference type="Pfam" id="PF00326"/>
    </source>
</evidence>
<evidence type="ECO:0000313" key="20">
    <source>
        <dbReference type="Proteomes" id="UP000233524"/>
    </source>
</evidence>
<evidence type="ECO:0000256" key="12">
    <source>
        <dbReference type="ARBA" id="ARBA00022729"/>
    </source>
</evidence>
<keyword evidence="20" id="KW-1185">Reference proteome</keyword>
<dbReference type="OrthoDB" id="16520at2759"/>
<comment type="caution">
    <text evidence="19">The sequence shown here is derived from an EMBL/GenBank/DDBJ whole genome shotgun (WGS) entry which is preliminary data.</text>
</comment>
<dbReference type="InParanoid" id="A0A2N3MYE5"/>
<keyword evidence="8" id="KW-0031">Aminopeptidase</keyword>
<dbReference type="STRING" id="41688.A0A2N3MYE5"/>
<evidence type="ECO:0000256" key="5">
    <source>
        <dbReference type="ARBA" id="ARBA00006150"/>
    </source>
</evidence>
<keyword evidence="11" id="KW-0645">Protease</keyword>
<dbReference type="InterPro" id="IPR050278">
    <property type="entry name" value="Serine_Prot_S9B/DPPIV"/>
</dbReference>
<evidence type="ECO:0000256" key="15">
    <source>
        <dbReference type="ARBA" id="ARBA00023180"/>
    </source>
</evidence>
<evidence type="ECO:0000256" key="11">
    <source>
        <dbReference type="ARBA" id="ARBA00022670"/>
    </source>
</evidence>
<evidence type="ECO:0000256" key="2">
    <source>
        <dbReference type="ARBA" id="ARBA00002218"/>
    </source>
</evidence>
<keyword evidence="9" id="KW-0964">Secreted</keyword>
<evidence type="ECO:0000256" key="4">
    <source>
        <dbReference type="ARBA" id="ARBA00004613"/>
    </source>
</evidence>
<accession>A0A2N3MYE5</accession>
<keyword evidence="14" id="KW-0720">Serine protease</keyword>
<dbReference type="GO" id="GO:0006508">
    <property type="term" value="P:proteolysis"/>
    <property type="evidence" value="ECO:0007669"/>
    <property type="project" value="UniProtKB-KW"/>
</dbReference>
<dbReference type="Proteomes" id="UP000233524">
    <property type="component" value="Unassembled WGS sequence"/>
</dbReference>
<evidence type="ECO:0000256" key="13">
    <source>
        <dbReference type="ARBA" id="ARBA00022801"/>
    </source>
</evidence>
<dbReference type="InterPro" id="IPR002469">
    <property type="entry name" value="Peptidase_S9B_N"/>
</dbReference>
<feature type="domain" description="Peptidase S9 prolyl oligopeptidase catalytic" evidence="17">
    <location>
        <begin position="637"/>
        <end position="834"/>
    </location>
</feature>
<evidence type="ECO:0000256" key="10">
    <source>
        <dbReference type="ARBA" id="ARBA00022554"/>
    </source>
</evidence>
<evidence type="ECO:0000259" key="18">
    <source>
        <dbReference type="Pfam" id="PF00930"/>
    </source>
</evidence>
<dbReference type="EMBL" id="NLAX01001623">
    <property type="protein sequence ID" value="PKS05194.1"/>
    <property type="molecule type" value="Genomic_DNA"/>
</dbReference>
<evidence type="ECO:0000256" key="14">
    <source>
        <dbReference type="ARBA" id="ARBA00022825"/>
    </source>
</evidence>
<dbReference type="InterPro" id="IPR029058">
    <property type="entry name" value="AB_hydrolase_fold"/>
</dbReference>